<dbReference type="RefSeq" id="WP_188686376.1">
    <property type="nucleotide sequence ID" value="NZ_BMKX01000007.1"/>
</dbReference>
<keyword evidence="6" id="KW-0007">Acetylation</keyword>
<feature type="binding site" evidence="6">
    <location>
        <position position="167"/>
    </location>
    <ligand>
        <name>substrate</name>
    </ligand>
</feature>
<reference evidence="8" key="1">
    <citation type="journal article" date="2019" name="Int. J. Syst. Evol. Microbiol.">
        <title>The Global Catalogue of Microorganisms (GCM) 10K type strain sequencing project: providing services to taxonomists for standard genome sequencing and annotation.</title>
        <authorList>
            <consortium name="The Broad Institute Genomics Platform"/>
            <consortium name="The Broad Institute Genome Sequencing Center for Infectious Disease"/>
            <person name="Wu L."/>
            <person name="Ma J."/>
        </authorList>
    </citation>
    <scope>NUCLEOTIDE SEQUENCE [LARGE SCALE GENOMIC DNA]</scope>
    <source>
        <strain evidence="8">CGMCC 1.3685</strain>
    </source>
</reference>
<dbReference type="Proteomes" id="UP000606115">
    <property type="component" value="Unassembled WGS sequence"/>
</dbReference>
<evidence type="ECO:0000256" key="3">
    <source>
        <dbReference type="ARBA" id="ARBA00012918"/>
    </source>
</evidence>
<dbReference type="Gene3D" id="3.40.710.10">
    <property type="entry name" value="DD-peptidase/beta-lactamase superfamily"/>
    <property type="match status" value="1"/>
</dbReference>
<protein>
    <recommendedName>
        <fullName evidence="3 6">Glutaminase</fullName>
        <ecNumber evidence="3 6">3.5.1.2</ecNumber>
    </recommendedName>
</protein>
<dbReference type="SUPFAM" id="SSF56601">
    <property type="entry name" value="beta-lactamase/transpeptidase-like"/>
    <property type="match status" value="1"/>
</dbReference>
<feature type="binding site" evidence="6">
    <location>
        <position position="261"/>
    </location>
    <ligand>
        <name>substrate</name>
    </ligand>
</feature>
<comment type="similarity">
    <text evidence="1 6">Belongs to the glutaminase family.</text>
</comment>
<evidence type="ECO:0000313" key="7">
    <source>
        <dbReference type="EMBL" id="GGJ67512.1"/>
    </source>
</evidence>
<dbReference type="HAMAP" id="MF_00313">
    <property type="entry name" value="Glutaminase"/>
    <property type="match status" value="1"/>
</dbReference>
<feature type="binding site" evidence="6">
    <location>
        <position position="114"/>
    </location>
    <ligand>
        <name>substrate</name>
    </ligand>
</feature>
<dbReference type="NCBIfam" id="TIGR03814">
    <property type="entry name" value="Gln_ase"/>
    <property type="match status" value="1"/>
</dbReference>
<feature type="binding site" evidence="6">
    <location>
        <position position="64"/>
    </location>
    <ligand>
        <name>substrate</name>
    </ligand>
</feature>
<evidence type="ECO:0000256" key="1">
    <source>
        <dbReference type="ARBA" id="ARBA00011076"/>
    </source>
</evidence>
<comment type="catalytic activity">
    <reaction evidence="5 6">
        <text>L-glutamine + H2O = L-glutamate + NH4(+)</text>
        <dbReference type="Rhea" id="RHEA:15889"/>
        <dbReference type="ChEBI" id="CHEBI:15377"/>
        <dbReference type="ChEBI" id="CHEBI:28938"/>
        <dbReference type="ChEBI" id="CHEBI:29985"/>
        <dbReference type="ChEBI" id="CHEBI:58359"/>
        <dbReference type="EC" id="3.5.1.2"/>
    </reaction>
</comment>
<sequence>MQTPVPDYLHEVLDTLREDTSGETAQYIPELANADPAPFALSVTTATGSTYCAGDTDTPFSIQSISKPFAYAAAIIDRGLDRVLESIGVEPSGEAFNELSLEDGTNRPKNPMINAGAIAAHSLLVGQDATGEARVQRVLDMFSSLAGRELQIDEDVYRSELITADHNFSMAHMLRNYGILADDAHEVVSGYTKQCSILVTVNDLSMMAATLANGGVQPVTHEKIIDENTARQVMSVMAVAGMYDGAGDWLTRVGIPAKSGVSGGLVGVLPDQVGIAAFSPRLDSHGNSQRSRRAFERLSTDMDMHLFAPSHGRLDVVGVNLEGNREIFYLQGNVRFTAAAELLDLLSESDFDGAVHLDISRVHSFTNVARRMVLEALRRLRNEGRRIFLHDPLQSLANPDLGDGTFPETP</sequence>
<dbReference type="Pfam" id="PF04960">
    <property type="entry name" value="Glutaminase"/>
    <property type="match status" value="1"/>
</dbReference>
<feature type="binding site" evidence="6">
    <location>
        <position position="160"/>
    </location>
    <ligand>
        <name>substrate</name>
    </ligand>
</feature>
<dbReference type="EC" id="3.5.1.2" evidence="3 6"/>
<organism evidence="7 8">
    <name type="scientific">Glutamicibacter ardleyensis</name>
    <dbReference type="NCBI Taxonomy" id="225894"/>
    <lineage>
        <taxon>Bacteria</taxon>
        <taxon>Bacillati</taxon>
        <taxon>Actinomycetota</taxon>
        <taxon>Actinomycetes</taxon>
        <taxon>Micrococcales</taxon>
        <taxon>Micrococcaceae</taxon>
        <taxon>Glutamicibacter</taxon>
    </lineage>
</organism>
<evidence type="ECO:0000256" key="4">
    <source>
        <dbReference type="ARBA" id="ARBA00022801"/>
    </source>
</evidence>
<dbReference type="NCBIfam" id="NF002134">
    <property type="entry name" value="PRK00971.1-4"/>
    <property type="match status" value="1"/>
</dbReference>
<dbReference type="SUPFAM" id="SSF52091">
    <property type="entry name" value="SpoIIaa-like"/>
    <property type="match status" value="1"/>
</dbReference>
<dbReference type="PANTHER" id="PTHR12544">
    <property type="entry name" value="GLUTAMINASE"/>
    <property type="match status" value="1"/>
</dbReference>
<evidence type="ECO:0000256" key="6">
    <source>
        <dbReference type="HAMAP-Rule" id="MF_00313"/>
    </source>
</evidence>
<dbReference type="EMBL" id="BMKX01000007">
    <property type="protein sequence ID" value="GGJ67512.1"/>
    <property type="molecule type" value="Genomic_DNA"/>
</dbReference>
<accession>A0ABQ2DTQ2</accession>
<dbReference type="InterPro" id="IPR036513">
    <property type="entry name" value="STAS_dom_sf"/>
</dbReference>
<feature type="binding site" evidence="6">
    <location>
        <position position="191"/>
    </location>
    <ligand>
        <name>substrate</name>
    </ligand>
</feature>
<dbReference type="GeneID" id="303305141"/>
<evidence type="ECO:0000256" key="2">
    <source>
        <dbReference type="ARBA" id="ARBA00011881"/>
    </source>
</evidence>
<dbReference type="Gene3D" id="3.30.750.24">
    <property type="entry name" value="STAS domain"/>
    <property type="match status" value="1"/>
</dbReference>
<comment type="subunit">
    <text evidence="2 6">Homotetramer.</text>
</comment>
<proteinExistence type="inferred from homology"/>
<comment type="caution">
    <text evidence="7">The sequence shown here is derived from an EMBL/GenBank/DDBJ whole genome shotgun (WGS) entry which is preliminary data.</text>
</comment>
<evidence type="ECO:0000256" key="5">
    <source>
        <dbReference type="ARBA" id="ARBA00049534"/>
    </source>
</evidence>
<dbReference type="InterPro" id="IPR012338">
    <property type="entry name" value="Beta-lactam/transpept-like"/>
</dbReference>
<dbReference type="PANTHER" id="PTHR12544:SF29">
    <property type="entry name" value="GLUTAMINASE"/>
    <property type="match status" value="1"/>
</dbReference>
<gene>
    <name evidence="6 7" type="primary">glsA</name>
    <name evidence="7" type="ORF">GCM10007173_27970</name>
</gene>
<name>A0ABQ2DTQ2_9MICC</name>
<keyword evidence="4 6" id="KW-0378">Hydrolase</keyword>
<feature type="binding site" evidence="6">
    <location>
        <position position="243"/>
    </location>
    <ligand>
        <name>substrate</name>
    </ligand>
</feature>
<dbReference type="InterPro" id="IPR015868">
    <property type="entry name" value="Glutaminase"/>
</dbReference>
<evidence type="ECO:0000313" key="8">
    <source>
        <dbReference type="Proteomes" id="UP000606115"/>
    </source>
</evidence>
<keyword evidence="8" id="KW-1185">Reference proteome</keyword>